<dbReference type="InterPro" id="IPR035919">
    <property type="entry name" value="EAL_sf"/>
</dbReference>
<gene>
    <name evidence="6" type="ORF">HLB44_29345</name>
</gene>
<dbReference type="InterPro" id="IPR043128">
    <property type="entry name" value="Rev_trsase/Diguanyl_cyclase"/>
</dbReference>
<dbReference type="InterPro" id="IPR000014">
    <property type="entry name" value="PAS"/>
</dbReference>
<dbReference type="Gene3D" id="3.40.50.2300">
    <property type="match status" value="1"/>
</dbReference>
<comment type="caution">
    <text evidence="1">Lacks conserved residue(s) required for the propagation of feature annotation.</text>
</comment>
<dbReference type="SMART" id="SM00052">
    <property type="entry name" value="EAL"/>
    <property type="match status" value="1"/>
</dbReference>
<dbReference type="SUPFAM" id="SSF55073">
    <property type="entry name" value="Nucleotide cyclase"/>
    <property type="match status" value="1"/>
</dbReference>
<dbReference type="InterPro" id="IPR029787">
    <property type="entry name" value="Nucleotide_cyclase"/>
</dbReference>
<dbReference type="PROSITE" id="PS50113">
    <property type="entry name" value="PAC"/>
    <property type="match status" value="1"/>
</dbReference>
<evidence type="ECO:0000259" key="5">
    <source>
        <dbReference type="PROSITE" id="PS50887"/>
    </source>
</evidence>
<dbReference type="InterPro" id="IPR001633">
    <property type="entry name" value="EAL_dom"/>
</dbReference>
<keyword evidence="7" id="KW-1185">Reference proteome</keyword>
<dbReference type="CDD" id="cd01948">
    <property type="entry name" value="EAL"/>
    <property type="match status" value="1"/>
</dbReference>
<dbReference type="RefSeq" id="WP_173131614.1">
    <property type="nucleotide sequence ID" value="NZ_JABRWJ010000010.1"/>
</dbReference>
<protein>
    <submittedName>
        <fullName evidence="6">EAL domain-containing protein</fullName>
    </submittedName>
</protein>
<dbReference type="PROSITE" id="PS50887">
    <property type="entry name" value="GGDEF"/>
    <property type="match status" value="1"/>
</dbReference>
<feature type="domain" description="EAL" evidence="4">
    <location>
        <begin position="322"/>
        <end position="576"/>
    </location>
</feature>
<dbReference type="SUPFAM" id="SSF141868">
    <property type="entry name" value="EAL domain-like"/>
    <property type="match status" value="1"/>
</dbReference>
<dbReference type="Gene3D" id="3.30.70.270">
    <property type="match status" value="1"/>
</dbReference>
<dbReference type="Pfam" id="PF08448">
    <property type="entry name" value="PAS_4"/>
    <property type="match status" value="1"/>
</dbReference>
<evidence type="ECO:0000259" key="4">
    <source>
        <dbReference type="PROSITE" id="PS50883"/>
    </source>
</evidence>
<dbReference type="Pfam" id="PF00990">
    <property type="entry name" value="GGDEF"/>
    <property type="match status" value="1"/>
</dbReference>
<dbReference type="Gene3D" id="3.30.450.20">
    <property type="entry name" value="PAS domain"/>
    <property type="match status" value="1"/>
</dbReference>
<dbReference type="InterPro" id="IPR001789">
    <property type="entry name" value="Sig_transdc_resp-reg_receiver"/>
</dbReference>
<dbReference type="InterPro" id="IPR035965">
    <property type="entry name" value="PAS-like_dom_sf"/>
</dbReference>
<dbReference type="Proteomes" id="UP000737171">
    <property type="component" value="Unassembled WGS sequence"/>
</dbReference>
<dbReference type="SMART" id="SM00267">
    <property type="entry name" value="GGDEF"/>
    <property type="match status" value="1"/>
</dbReference>
<dbReference type="PROSITE" id="PS50883">
    <property type="entry name" value="EAL"/>
    <property type="match status" value="1"/>
</dbReference>
<dbReference type="Gene3D" id="3.20.20.450">
    <property type="entry name" value="EAL domain"/>
    <property type="match status" value="1"/>
</dbReference>
<organism evidence="6 7">
    <name type="scientific">Pseudaquabacterium terrae</name>
    <dbReference type="NCBI Taxonomy" id="2732868"/>
    <lineage>
        <taxon>Bacteria</taxon>
        <taxon>Pseudomonadati</taxon>
        <taxon>Pseudomonadota</taxon>
        <taxon>Betaproteobacteria</taxon>
        <taxon>Burkholderiales</taxon>
        <taxon>Sphaerotilaceae</taxon>
        <taxon>Pseudaquabacterium</taxon>
    </lineage>
</organism>
<proteinExistence type="predicted"/>
<evidence type="ECO:0000313" key="7">
    <source>
        <dbReference type="Proteomes" id="UP000737171"/>
    </source>
</evidence>
<feature type="domain" description="PAC" evidence="3">
    <location>
        <begin position="95"/>
        <end position="147"/>
    </location>
</feature>
<evidence type="ECO:0000259" key="3">
    <source>
        <dbReference type="PROSITE" id="PS50113"/>
    </source>
</evidence>
<feature type="domain" description="Response regulatory" evidence="2">
    <location>
        <begin position="590"/>
        <end position="708"/>
    </location>
</feature>
<dbReference type="CDD" id="cd00130">
    <property type="entry name" value="PAS"/>
    <property type="match status" value="1"/>
</dbReference>
<dbReference type="InterPro" id="IPR013656">
    <property type="entry name" value="PAS_4"/>
</dbReference>
<dbReference type="PANTHER" id="PTHR44757">
    <property type="entry name" value="DIGUANYLATE CYCLASE DGCP"/>
    <property type="match status" value="1"/>
</dbReference>
<dbReference type="InterPro" id="IPR000700">
    <property type="entry name" value="PAS-assoc_C"/>
</dbReference>
<evidence type="ECO:0000313" key="6">
    <source>
        <dbReference type="EMBL" id="NRF71109.1"/>
    </source>
</evidence>
<reference evidence="6 7" key="1">
    <citation type="submission" date="2020-05" db="EMBL/GenBank/DDBJ databases">
        <title>Aquincola sp. isolate from soil.</title>
        <authorList>
            <person name="Han J."/>
            <person name="Kim D.-U."/>
        </authorList>
    </citation>
    <scope>NUCLEOTIDE SEQUENCE [LARGE SCALE GENOMIC DNA]</scope>
    <source>
        <strain evidence="6 7">S2</strain>
    </source>
</reference>
<dbReference type="InterPro" id="IPR000160">
    <property type="entry name" value="GGDEF_dom"/>
</dbReference>
<dbReference type="NCBIfam" id="TIGR00254">
    <property type="entry name" value="GGDEF"/>
    <property type="match status" value="1"/>
</dbReference>
<dbReference type="Pfam" id="PF00563">
    <property type="entry name" value="EAL"/>
    <property type="match status" value="1"/>
</dbReference>
<dbReference type="InterPro" id="IPR052155">
    <property type="entry name" value="Biofilm_reg_signaling"/>
</dbReference>
<comment type="caution">
    <text evidence="6">The sequence shown here is derived from an EMBL/GenBank/DDBJ whole genome shotgun (WGS) entry which is preliminary data.</text>
</comment>
<dbReference type="InterPro" id="IPR011006">
    <property type="entry name" value="CheY-like_superfamily"/>
</dbReference>
<dbReference type="SUPFAM" id="SSF52172">
    <property type="entry name" value="CheY-like"/>
    <property type="match status" value="1"/>
</dbReference>
<evidence type="ECO:0000259" key="2">
    <source>
        <dbReference type="PROSITE" id="PS50110"/>
    </source>
</evidence>
<dbReference type="PANTHER" id="PTHR44757:SF2">
    <property type="entry name" value="BIOFILM ARCHITECTURE MAINTENANCE PROTEIN MBAA"/>
    <property type="match status" value="1"/>
</dbReference>
<dbReference type="PROSITE" id="PS50110">
    <property type="entry name" value="RESPONSE_REGULATORY"/>
    <property type="match status" value="1"/>
</dbReference>
<accession>A0ABX2ERM3</accession>
<feature type="domain" description="GGDEF" evidence="5">
    <location>
        <begin position="179"/>
        <end position="315"/>
    </location>
</feature>
<dbReference type="CDD" id="cd01949">
    <property type="entry name" value="GGDEF"/>
    <property type="match status" value="1"/>
</dbReference>
<dbReference type="EMBL" id="JABRWJ010000010">
    <property type="protein sequence ID" value="NRF71109.1"/>
    <property type="molecule type" value="Genomic_DNA"/>
</dbReference>
<sequence length="788" mass="85182">METTDVQQRSPKAHSRDSIALATILDRLGPNVSVQLLMADGTLLHANQASLDAVGTTLTDVIGLPFHATPWWPVNPHERQRLQAAMEDGLHGKPSRFEVHLQRADGRMTTADFTLNPVFDGAGKVAFLVPSACDTSGRHAERERISFLAEHDALTGLPNAHRMRQLLPQVIADARQLGRRPALLCIGMDHFNRINTALGLPAGDEVLRTMGTRIAACLEPGDLLARGNGDEFIVALAAPAAPDEACEQLVLLLQDTIAAPIVVEGREVVVTAGIGLASADADRADPDLLMRHAGIALEQAQRSGCGRSATYGRDRLDADPDHLALAAALRHAIERDQLHLVYQPQADLVTGRIVGVEALLRWQHPQFGLVPPERFLPIAEETGLGAAIGDWVIRSACRKAAAWQQPGWPGVRISVNVSAAQLQQADFVEGIERRLREAGLQPRRFGLEISENQLMARPDQAAARLRRLRALGVEVALGNFGTGHSSLACLRSLPLDVVKIDRSLIPGITAGAGALSITRAILAMAHCLGMKVVAEGVESAGQLELLAANHCDRVQGHFVGAPVAAGAIDDLLRVGRALLEPRRRHAPVRTLLVAIDDPVMLERIQRQVLLRFEEQLRVDTCRSGPDALERLRAGPVDVLLAAGNLPVLDGGTLLKLVKVLQPNTVRMMVLDAAELAAVADDPRQQDVFRYLSRGGVLDHLLQHLKAALDLTDRQRALRILDIAVDGAPYQPTPVERELRRLEELEPGLTAMQHGPDGELLMPQTLPTMPGDLWTSAAASLPAPSVLRR</sequence>
<dbReference type="SUPFAM" id="SSF55785">
    <property type="entry name" value="PYP-like sensor domain (PAS domain)"/>
    <property type="match status" value="1"/>
</dbReference>
<dbReference type="NCBIfam" id="TIGR00229">
    <property type="entry name" value="sensory_box"/>
    <property type="match status" value="1"/>
</dbReference>
<name>A0ABX2ERM3_9BURK</name>
<evidence type="ECO:0000256" key="1">
    <source>
        <dbReference type="PROSITE-ProRule" id="PRU00169"/>
    </source>
</evidence>